<dbReference type="Proteomes" id="UP001151760">
    <property type="component" value="Unassembled WGS sequence"/>
</dbReference>
<organism evidence="1 2">
    <name type="scientific">Tanacetum coccineum</name>
    <dbReference type="NCBI Taxonomy" id="301880"/>
    <lineage>
        <taxon>Eukaryota</taxon>
        <taxon>Viridiplantae</taxon>
        <taxon>Streptophyta</taxon>
        <taxon>Embryophyta</taxon>
        <taxon>Tracheophyta</taxon>
        <taxon>Spermatophyta</taxon>
        <taxon>Magnoliopsida</taxon>
        <taxon>eudicotyledons</taxon>
        <taxon>Gunneridae</taxon>
        <taxon>Pentapetalae</taxon>
        <taxon>asterids</taxon>
        <taxon>campanulids</taxon>
        <taxon>Asterales</taxon>
        <taxon>Asteraceae</taxon>
        <taxon>Asteroideae</taxon>
        <taxon>Anthemideae</taxon>
        <taxon>Anthemidinae</taxon>
        <taxon>Tanacetum</taxon>
    </lineage>
</organism>
<evidence type="ECO:0008006" key="3">
    <source>
        <dbReference type="Google" id="ProtNLM"/>
    </source>
</evidence>
<reference evidence="1" key="2">
    <citation type="submission" date="2022-01" db="EMBL/GenBank/DDBJ databases">
        <authorList>
            <person name="Yamashiro T."/>
            <person name="Shiraishi A."/>
            <person name="Satake H."/>
            <person name="Nakayama K."/>
        </authorList>
    </citation>
    <scope>NUCLEOTIDE SEQUENCE</scope>
</reference>
<proteinExistence type="predicted"/>
<reference evidence="1" key="1">
    <citation type="journal article" date="2022" name="Int. J. Mol. Sci.">
        <title>Draft Genome of Tanacetum Coccineum: Genomic Comparison of Closely Related Tanacetum-Family Plants.</title>
        <authorList>
            <person name="Yamashiro T."/>
            <person name="Shiraishi A."/>
            <person name="Nakayama K."/>
            <person name="Satake H."/>
        </authorList>
    </citation>
    <scope>NUCLEOTIDE SEQUENCE</scope>
</reference>
<sequence length="155" mass="17030">MLKRSTQWLSEIHRVIAIKLIKATIRLSHKRRKALEFSVYDLVLASKYRLGKKDQDGVHDTFHVSNLKKCLADPTLQVPLDKIRVDTKVNFVEEPVNGRPRIGGEVGGGGETLGGGDVGRVQVNIGRCSDVDEVGVDLEALEMEALVDAIDVDNG</sequence>
<accession>A0ABQ5GK10</accession>
<dbReference type="PANTHER" id="PTHR46148:SF59">
    <property type="entry name" value="NUCLEOTIDYLTRANSFERASE, RIBONUCLEASE H"/>
    <property type="match status" value="1"/>
</dbReference>
<name>A0ABQ5GK10_9ASTR</name>
<comment type="caution">
    <text evidence="1">The sequence shown here is derived from an EMBL/GenBank/DDBJ whole genome shotgun (WGS) entry which is preliminary data.</text>
</comment>
<evidence type="ECO:0000313" key="2">
    <source>
        <dbReference type="Proteomes" id="UP001151760"/>
    </source>
</evidence>
<dbReference type="EMBL" id="BQNB010018588">
    <property type="protein sequence ID" value="GJT76033.1"/>
    <property type="molecule type" value="Genomic_DNA"/>
</dbReference>
<evidence type="ECO:0000313" key="1">
    <source>
        <dbReference type="EMBL" id="GJT76033.1"/>
    </source>
</evidence>
<dbReference type="PANTHER" id="PTHR46148">
    <property type="entry name" value="CHROMO DOMAIN-CONTAINING PROTEIN"/>
    <property type="match status" value="1"/>
</dbReference>
<gene>
    <name evidence="1" type="ORF">Tco_1042758</name>
</gene>
<keyword evidence="2" id="KW-1185">Reference proteome</keyword>
<protein>
    <recommendedName>
        <fullName evidence="3">Reverse transcriptase domain-containing protein</fullName>
    </recommendedName>
</protein>